<sequence length="544" mass="59341">MSSTYAAWLPEWQRWAERDRPQRLLHQTYDRLRAMRQQTQENPESVEAVLAGGLLQLPEHGVRTHLLSHRVAVDIEVETGDVVVRLDTAASTALEDGRVLAGLDLFDDGGTSVLRARLTELDVRPASDNALTFLKEWTARALLLQPVQTTQDWLAPVAGKASLSPAPAIVLRRRGAYALQEYYNDIERTLAEGGQAIPLGLAQLVEPIEADEREAWLDATGASATAEVTEDPLFPLPANEEQSQIIRRLRDDIGVVVEGPPGTGKTHTIANLMSALLARGQRVLVTSEKAQALKVLRDKLPAEMQELCVSVTDAGRGGSLELSRSVSRLAAEHSSYNPEKAQRVIDDLGGKLHQARTGRAGVLEEIRAAREAETYLHPEVAAGYAGTLARIAERVAEAKERFAWVPLPVDGPLPLAVAEIDELRQALPGDTELRRSRRSQQIPSTASLPDLHVIRRLSKDVSRGADARAGQSGPLADVLGQLDATTLAELVSVCGEVRDGLDALASGTDASWAMPVLDSVLRRDNELLWQQIEPPRQVRRLSCL</sequence>
<dbReference type="InterPro" id="IPR041677">
    <property type="entry name" value="DNA2/NAM7_AAA_11"/>
</dbReference>
<evidence type="ECO:0000259" key="1">
    <source>
        <dbReference type="Pfam" id="PF13086"/>
    </source>
</evidence>
<gene>
    <name evidence="2" type="ORF">GCU60_19530</name>
</gene>
<dbReference type="Pfam" id="PF13086">
    <property type="entry name" value="AAA_11"/>
    <property type="match status" value="1"/>
</dbReference>
<reference evidence="2 3" key="1">
    <citation type="submission" date="2019-12" db="EMBL/GenBank/DDBJ databases">
        <title>the WGS of Blastococcus saxobsidens 67B17.</title>
        <authorList>
            <person name="Jiang Z."/>
        </authorList>
    </citation>
    <scope>NUCLEOTIDE SEQUENCE [LARGE SCALE GENOMIC DNA]</scope>
    <source>
        <strain evidence="2 3">67B17</strain>
    </source>
</reference>
<protein>
    <submittedName>
        <fullName evidence="2">AAA family ATPase</fullName>
    </submittedName>
</protein>
<evidence type="ECO:0000313" key="3">
    <source>
        <dbReference type="Proteomes" id="UP000479241"/>
    </source>
</evidence>
<proteinExistence type="predicted"/>
<dbReference type="AlphaFoldDB" id="A0A6L9W779"/>
<accession>A0A6L9W779</accession>
<organism evidence="2 3">
    <name type="scientific">Blastococcus saxobsidens</name>
    <dbReference type="NCBI Taxonomy" id="138336"/>
    <lineage>
        <taxon>Bacteria</taxon>
        <taxon>Bacillati</taxon>
        <taxon>Actinomycetota</taxon>
        <taxon>Actinomycetes</taxon>
        <taxon>Geodermatophilales</taxon>
        <taxon>Geodermatophilaceae</taxon>
        <taxon>Blastococcus</taxon>
    </lineage>
</organism>
<dbReference type="SUPFAM" id="SSF52540">
    <property type="entry name" value="P-loop containing nucleoside triphosphate hydrolases"/>
    <property type="match status" value="2"/>
</dbReference>
<dbReference type="RefSeq" id="WP_163208291.1">
    <property type="nucleotide sequence ID" value="NZ_JAAGWG010000051.1"/>
</dbReference>
<dbReference type="Proteomes" id="UP000479241">
    <property type="component" value="Unassembled WGS sequence"/>
</dbReference>
<dbReference type="Gene3D" id="3.40.50.300">
    <property type="entry name" value="P-loop containing nucleotide triphosphate hydrolases"/>
    <property type="match status" value="1"/>
</dbReference>
<dbReference type="EMBL" id="JAAGWG010000051">
    <property type="protein sequence ID" value="NEK87935.1"/>
    <property type="molecule type" value="Genomic_DNA"/>
</dbReference>
<comment type="caution">
    <text evidence="2">The sequence shown here is derived from an EMBL/GenBank/DDBJ whole genome shotgun (WGS) entry which is preliminary data.</text>
</comment>
<dbReference type="GO" id="GO:0004386">
    <property type="term" value="F:helicase activity"/>
    <property type="evidence" value="ECO:0007669"/>
    <property type="project" value="InterPro"/>
</dbReference>
<dbReference type="InterPro" id="IPR027417">
    <property type="entry name" value="P-loop_NTPase"/>
</dbReference>
<evidence type="ECO:0000313" key="2">
    <source>
        <dbReference type="EMBL" id="NEK87935.1"/>
    </source>
</evidence>
<feature type="domain" description="DNA2/NAM7 helicase helicase" evidence="1">
    <location>
        <begin position="239"/>
        <end position="333"/>
    </location>
</feature>
<name>A0A6L9W779_9ACTN</name>